<reference evidence="1 2" key="1">
    <citation type="submission" date="2017-01" db="EMBL/GenBank/DDBJ databases">
        <authorList>
            <person name="Varghese N."/>
            <person name="Submissions S."/>
        </authorList>
    </citation>
    <scope>NUCLEOTIDE SEQUENCE [LARGE SCALE GENOMIC DNA]</scope>
    <source>
        <strain evidence="1 2">DSM 2061</strain>
    </source>
</reference>
<gene>
    <name evidence="1" type="ORF">SAMN05421766_103706</name>
</gene>
<comment type="caution">
    <text evidence="1">The sequence shown here is derived from an EMBL/GenBank/DDBJ whole genome shotgun (WGS) entry which is preliminary data.</text>
</comment>
<dbReference type="EMBL" id="FTOB01000003">
    <property type="protein sequence ID" value="SIS73575.1"/>
    <property type="molecule type" value="Genomic_DNA"/>
</dbReference>
<organism evidence="1 2">
    <name type="scientific">Zobellia uliginosa</name>
    <dbReference type="NCBI Taxonomy" id="143224"/>
    <lineage>
        <taxon>Bacteria</taxon>
        <taxon>Pseudomonadati</taxon>
        <taxon>Bacteroidota</taxon>
        <taxon>Flavobacteriia</taxon>
        <taxon>Flavobacteriales</taxon>
        <taxon>Flavobacteriaceae</taxon>
        <taxon>Zobellia</taxon>
    </lineage>
</organism>
<protein>
    <submittedName>
        <fullName evidence="1">Uncharacterized protein</fullName>
    </submittedName>
</protein>
<evidence type="ECO:0000313" key="2">
    <source>
        <dbReference type="Proteomes" id="UP000185728"/>
    </source>
</evidence>
<evidence type="ECO:0000313" key="1">
    <source>
        <dbReference type="EMBL" id="SIS73575.1"/>
    </source>
</evidence>
<proteinExistence type="predicted"/>
<accession>A0ABY1KVG8</accession>
<sequence length="34" mass="3616">MNPVPMLMKAASMEVPLKAEAAFARKTVLGAKTI</sequence>
<keyword evidence="2" id="KW-1185">Reference proteome</keyword>
<dbReference type="Proteomes" id="UP000185728">
    <property type="component" value="Unassembled WGS sequence"/>
</dbReference>
<name>A0ABY1KVG8_9FLAO</name>